<organism evidence="1">
    <name type="scientific">Arundo donax</name>
    <name type="common">Giant reed</name>
    <name type="synonym">Donax arundinaceus</name>
    <dbReference type="NCBI Taxonomy" id="35708"/>
    <lineage>
        <taxon>Eukaryota</taxon>
        <taxon>Viridiplantae</taxon>
        <taxon>Streptophyta</taxon>
        <taxon>Embryophyta</taxon>
        <taxon>Tracheophyta</taxon>
        <taxon>Spermatophyta</taxon>
        <taxon>Magnoliopsida</taxon>
        <taxon>Liliopsida</taxon>
        <taxon>Poales</taxon>
        <taxon>Poaceae</taxon>
        <taxon>PACMAD clade</taxon>
        <taxon>Arundinoideae</taxon>
        <taxon>Arundineae</taxon>
        <taxon>Arundo</taxon>
    </lineage>
</organism>
<dbReference type="EMBL" id="GBRH01260227">
    <property type="protein sequence ID" value="JAD37668.1"/>
    <property type="molecule type" value="Transcribed_RNA"/>
</dbReference>
<evidence type="ECO:0000313" key="1">
    <source>
        <dbReference type="EMBL" id="JAD37668.1"/>
    </source>
</evidence>
<accession>A0A0A8ZJ30</accession>
<proteinExistence type="predicted"/>
<reference evidence="1" key="2">
    <citation type="journal article" date="2015" name="Data Brief">
        <title>Shoot transcriptome of the giant reed, Arundo donax.</title>
        <authorList>
            <person name="Barrero R.A."/>
            <person name="Guerrero F.D."/>
            <person name="Moolhuijzen P."/>
            <person name="Goolsby J.A."/>
            <person name="Tidwell J."/>
            <person name="Bellgard S.E."/>
            <person name="Bellgard M.I."/>
        </authorList>
    </citation>
    <scope>NUCLEOTIDE SEQUENCE</scope>
    <source>
        <tissue evidence="1">Shoot tissue taken approximately 20 cm above the soil surface</tissue>
    </source>
</reference>
<sequence>MRSQVVICIFKSSYNPAVQIVSTLEVNCKYLKFNEITITTIIKSDPLKLAAMQNQYMGKPNHQS</sequence>
<protein>
    <submittedName>
        <fullName evidence="1">Uncharacterized protein</fullName>
    </submittedName>
</protein>
<reference evidence="1" key="1">
    <citation type="submission" date="2014-09" db="EMBL/GenBank/DDBJ databases">
        <authorList>
            <person name="Magalhaes I.L.F."/>
            <person name="Oliveira U."/>
            <person name="Santos F.R."/>
            <person name="Vidigal T.H.D.A."/>
            <person name="Brescovit A.D."/>
            <person name="Santos A.J."/>
        </authorList>
    </citation>
    <scope>NUCLEOTIDE SEQUENCE</scope>
    <source>
        <tissue evidence="1">Shoot tissue taken approximately 20 cm above the soil surface</tissue>
    </source>
</reference>
<dbReference type="AlphaFoldDB" id="A0A0A8ZJ30"/>
<name>A0A0A8ZJ30_ARUDO</name>